<evidence type="ECO:0000313" key="2">
    <source>
        <dbReference type="EMBL" id="BCU02779.1"/>
    </source>
</evidence>
<dbReference type="SUPFAM" id="SSF81383">
    <property type="entry name" value="F-box domain"/>
    <property type="match status" value="1"/>
</dbReference>
<dbReference type="Proteomes" id="UP001253637">
    <property type="component" value="Segment"/>
</dbReference>
<dbReference type="InterPro" id="IPR036047">
    <property type="entry name" value="F-box-like_dom_sf"/>
</dbReference>
<sequence length="415" mass="43234">MELACFSRSASRCPPLRAATKRGAFADTKREAPFSLQRRLPKAGDAKESTSATQGNSAMDDICGAAINAALPPEILYEVLLFVGHGRMPCLPRMVCRWWRDVIVGGGDPDVRLLRAPEALDLLDGGLAPESFVARAAWTMTLVAPPGGDCALVFRHLCAVLGRAGRWQQVLVLVKQTPRALDDREFAAVASGAVACIGADDVLGCTSAANARRMWLCAGLCGALASGKAAATAALCAHLGACDGAPGDDGCAERVDAATTTAARLGHVDAVLAQQFCPGLNVALLWDSVVGSRDALGFAKLVEAVRAAGSDAMTSARQASWTDKRPRSVADANLRSLALGWYGGGWTRPAAIAGWATPFVVATDETDDMALGRYHPYRMSSSCLWADAAALAARHGHVQLAARLTAAAAAASCPP</sequence>
<reference evidence="2" key="1">
    <citation type="submission" date="2021-04" db="EMBL/GenBank/DDBJ databases">
        <title>Draft Genome Sequence of Pandoravirus japonicus, Isolated from the Sabaishi River of Niigata, Japan.</title>
        <authorList>
            <person name="Hosokawa N."/>
            <person name="Takahashi H."/>
            <person name="Aoki K."/>
            <person name="Takemura M."/>
        </authorList>
    </citation>
    <scope>NUCLEOTIDE SEQUENCE</scope>
</reference>
<proteinExistence type="predicted"/>
<evidence type="ECO:0000313" key="3">
    <source>
        <dbReference type="Proteomes" id="UP001253637"/>
    </source>
</evidence>
<organism evidence="2 3">
    <name type="scientific">Pandoravirus japonicus</name>
    <dbReference type="NCBI Taxonomy" id="2823154"/>
    <lineage>
        <taxon>Viruses</taxon>
        <taxon>Pandoravirus</taxon>
    </lineage>
</organism>
<feature type="region of interest" description="Disordered" evidence="1">
    <location>
        <begin position="36"/>
        <end position="56"/>
    </location>
</feature>
<dbReference type="EMBL" id="LC625835">
    <property type="protein sequence ID" value="BCU02779.1"/>
    <property type="molecule type" value="Genomic_DNA"/>
</dbReference>
<evidence type="ECO:0000256" key="1">
    <source>
        <dbReference type="SAM" id="MobiDB-lite"/>
    </source>
</evidence>
<name>A0A811BLD8_9VIRU</name>
<accession>A0A811BLD8</accession>
<protein>
    <submittedName>
        <fullName evidence="2">Uncharacterized protein</fullName>
    </submittedName>
</protein>